<dbReference type="SMART" id="SM00155">
    <property type="entry name" value="PLDc"/>
    <property type="match status" value="2"/>
</dbReference>
<evidence type="ECO:0000256" key="3">
    <source>
        <dbReference type="ARBA" id="ARBA00004613"/>
    </source>
</evidence>
<keyword evidence="6" id="KW-0677">Repeat</keyword>
<proteinExistence type="predicted"/>
<evidence type="ECO:0000256" key="9">
    <source>
        <dbReference type="ARBA" id="ARBA00029594"/>
    </source>
</evidence>
<evidence type="ECO:0000256" key="4">
    <source>
        <dbReference type="ARBA" id="ARBA00018392"/>
    </source>
</evidence>
<keyword evidence="13" id="KW-1185">Reference proteome</keyword>
<evidence type="ECO:0000313" key="13">
    <source>
        <dbReference type="Proteomes" id="UP001197214"/>
    </source>
</evidence>
<evidence type="ECO:0000256" key="2">
    <source>
        <dbReference type="ARBA" id="ARBA00003145"/>
    </source>
</evidence>
<keyword evidence="5" id="KW-0964">Secreted</keyword>
<gene>
    <name evidence="12" type="ORF">KY084_03015</name>
</gene>
<comment type="subcellular location">
    <subcellularLocation>
        <location evidence="3">Secreted</location>
    </subcellularLocation>
</comment>
<evidence type="ECO:0000256" key="10">
    <source>
        <dbReference type="SAM" id="MobiDB-lite"/>
    </source>
</evidence>
<protein>
    <recommendedName>
        <fullName evidence="4">Phospholipase D</fullName>
    </recommendedName>
    <alternativeName>
        <fullName evidence="9">Choline phosphatase</fullName>
    </alternativeName>
</protein>
<dbReference type="InterPro" id="IPR001736">
    <property type="entry name" value="PLipase_D/transphosphatidylase"/>
</dbReference>
<dbReference type="Pfam" id="PF13091">
    <property type="entry name" value="PLDc_2"/>
    <property type="match status" value="1"/>
</dbReference>
<evidence type="ECO:0000256" key="6">
    <source>
        <dbReference type="ARBA" id="ARBA00022737"/>
    </source>
</evidence>
<dbReference type="InterPro" id="IPR015679">
    <property type="entry name" value="PLipase_D_fam"/>
</dbReference>
<evidence type="ECO:0000313" key="12">
    <source>
        <dbReference type="EMBL" id="MBW4329845.1"/>
    </source>
</evidence>
<evidence type="ECO:0000256" key="5">
    <source>
        <dbReference type="ARBA" id="ARBA00022525"/>
    </source>
</evidence>
<dbReference type="CDD" id="cd09143">
    <property type="entry name" value="PLDc_vPLD1_2_like_bac_2"/>
    <property type="match status" value="1"/>
</dbReference>
<feature type="domain" description="PLD phosphodiesterase" evidence="11">
    <location>
        <begin position="304"/>
        <end position="331"/>
    </location>
</feature>
<evidence type="ECO:0000256" key="8">
    <source>
        <dbReference type="ARBA" id="ARBA00023098"/>
    </source>
</evidence>
<dbReference type="CDD" id="cd09140">
    <property type="entry name" value="PLDc_vPLD1_2_like_bac_1"/>
    <property type="match status" value="1"/>
</dbReference>
<reference evidence="12 13" key="1">
    <citation type="submission" date="2021-07" db="EMBL/GenBank/DDBJ databases">
        <title>Stakelama flava sp. nov., a novel endophytic bacterium isolated from branch of Kandelia candel.</title>
        <authorList>
            <person name="Tuo L."/>
        </authorList>
    </citation>
    <scope>NUCLEOTIDE SEQUENCE [LARGE SCALE GENOMIC DNA]</scope>
    <source>
        <strain evidence="12 13">CBK3Z-3</strain>
    </source>
</reference>
<evidence type="ECO:0000256" key="7">
    <source>
        <dbReference type="ARBA" id="ARBA00022801"/>
    </source>
</evidence>
<feature type="domain" description="PLD phosphodiesterase" evidence="11">
    <location>
        <begin position="90"/>
        <end position="117"/>
    </location>
</feature>
<sequence>MKKAEHQILLIGWDFDARIRLVQDDEDEAPGEVGAFLDWLIARKPGLHVNILRWDTGALKSLARGRTMLTLARWWWHKRIHLKLDRFHPAGASHHQKIVVIDDCLAFCGGIDMTDDRWDTRAHRDKEPDRVEPGGNAYGPWHDATTALTGPVAKALGELCRDRWTRAGGSPLPVPPATEPRWPETLPRAFENCDVAISRSFPAMPDQQPIREIEQLYLDLIARAEHWIYAESQYFASRRIAEAIGKRLEEPDGPEIVIVNPVKADGWLEQEAMDSARARLLRVLQNNDPHGRLGVFHAETAGGNPIYIHAKVTVIDGQILRVGSSNFNNRSLRLDTECDVTIDSTRGANSGCADAVAHVAHDLIAEHLGSDADRVKAVLAETGSLLATIERLAGTGRRLRRYRLPEINAVESWLADNEILDPEGPEEMFEPISKRGLFRRLRRRRNRKSRSKR</sequence>
<dbReference type="PANTHER" id="PTHR18896:SF76">
    <property type="entry name" value="PHOSPHOLIPASE"/>
    <property type="match status" value="1"/>
</dbReference>
<evidence type="ECO:0000259" key="11">
    <source>
        <dbReference type="PROSITE" id="PS50035"/>
    </source>
</evidence>
<keyword evidence="8" id="KW-0443">Lipid metabolism</keyword>
<evidence type="ECO:0000256" key="1">
    <source>
        <dbReference type="ARBA" id="ARBA00000798"/>
    </source>
</evidence>
<name>A0ABS6XI07_9SPHN</name>
<feature type="region of interest" description="Disordered" evidence="10">
    <location>
        <begin position="121"/>
        <end position="142"/>
    </location>
</feature>
<dbReference type="InterPro" id="IPR025202">
    <property type="entry name" value="PLD-like_dom"/>
</dbReference>
<dbReference type="Pfam" id="PF00614">
    <property type="entry name" value="PLDc"/>
    <property type="match status" value="1"/>
</dbReference>
<dbReference type="PROSITE" id="PS50035">
    <property type="entry name" value="PLD"/>
    <property type="match status" value="2"/>
</dbReference>
<keyword evidence="7" id="KW-0378">Hydrolase</keyword>
<feature type="compositionally biased region" description="Basic and acidic residues" evidence="10">
    <location>
        <begin position="121"/>
        <end position="132"/>
    </location>
</feature>
<comment type="function">
    <text evidence="2">Could be a virulence factor.</text>
</comment>
<accession>A0ABS6XI07</accession>
<comment type="caution">
    <text evidence="12">The sequence shown here is derived from an EMBL/GenBank/DDBJ whole genome shotgun (WGS) entry which is preliminary data.</text>
</comment>
<comment type="catalytic activity">
    <reaction evidence="1">
        <text>a 1,2-diacyl-sn-glycero-3-phosphocholine + H2O = a 1,2-diacyl-sn-glycero-3-phosphate + choline + H(+)</text>
        <dbReference type="Rhea" id="RHEA:14445"/>
        <dbReference type="ChEBI" id="CHEBI:15354"/>
        <dbReference type="ChEBI" id="CHEBI:15377"/>
        <dbReference type="ChEBI" id="CHEBI:15378"/>
        <dbReference type="ChEBI" id="CHEBI:57643"/>
        <dbReference type="ChEBI" id="CHEBI:58608"/>
        <dbReference type="EC" id="3.1.4.4"/>
    </reaction>
</comment>
<dbReference type="PANTHER" id="PTHR18896">
    <property type="entry name" value="PHOSPHOLIPASE D"/>
    <property type="match status" value="1"/>
</dbReference>
<organism evidence="12 13">
    <name type="scientific">Stakelama flava</name>
    <dbReference type="NCBI Taxonomy" id="2860338"/>
    <lineage>
        <taxon>Bacteria</taxon>
        <taxon>Pseudomonadati</taxon>
        <taxon>Pseudomonadota</taxon>
        <taxon>Alphaproteobacteria</taxon>
        <taxon>Sphingomonadales</taxon>
        <taxon>Sphingomonadaceae</taxon>
        <taxon>Stakelama</taxon>
    </lineage>
</organism>
<dbReference type="Proteomes" id="UP001197214">
    <property type="component" value="Unassembled WGS sequence"/>
</dbReference>
<dbReference type="EMBL" id="JAHWZX010000002">
    <property type="protein sequence ID" value="MBW4329845.1"/>
    <property type="molecule type" value="Genomic_DNA"/>
</dbReference>